<dbReference type="AlphaFoldDB" id="A0A0L6VFP0"/>
<evidence type="ECO:0000313" key="1">
    <source>
        <dbReference type="EMBL" id="KNZ59611.1"/>
    </source>
</evidence>
<reference evidence="1 2" key="1">
    <citation type="submission" date="2015-08" db="EMBL/GenBank/DDBJ databases">
        <title>Next Generation Sequencing and Analysis of the Genome of Puccinia sorghi L Schw, the Causal Agent of Maize Common Rust.</title>
        <authorList>
            <person name="Rochi L."/>
            <person name="Burguener G."/>
            <person name="Darino M."/>
            <person name="Turjanski A."/>
            <person name="Kreff E."/>
            <person name="Dieguez M.J."/>
            <person name="Sacco F."/>
        </authorList>
    </citation>
    <scope>NUCLEOTIDE SEQUENCE [LARGE SCALE GENOMIC DNA]</scope>
    <source>
        <strain evidence="1 2">RO10H11247</strain>
    </source>
</reference>
<name>A0A0L6VFP0_9BASI</name>
<sequence>MVGVTTEASWDFLHVNFRQLSKFSLQFYFLFSGDPKFIWMEIFLPWKLANIFEPAVSLFLIETEAGPVGFVSRVGFRKAFSIKCLSRAWNILNKEVTACDIKFIKLCCYVTPNPLRPPEVLNKLMTLGLFKHSGKGMSMILCHEDLCFYGQILKTIISENEDALIIIHYPECTTIYLISLFYDPLMDGLSDIFSLQAAASRDCDFILKYFWQDFLTQSTGVRKLEIIPQLGHPWQVPEGPLKKTDKSGGPINTNSCIANHKQDLNSIILISVLFNRCSCSMNLLVAFCSIYKERKKGGSPSTGQNIPWLICQSNNKLQGWLTIFQIELPKFIQFISSLSSPITCMDFTHSVFRDFCADQISQIKERALPPNQAPGHRFFLNMYKHLFYDSLKSKSQLLLNSTIYKFELVSIMMTTPEKLAVTLIHLFVVKMIFAIHNTFPVQFYFSLRLVPHFSFKFE</sequence>
<dbReference type="VEuPathDB" id="FungiDB:VP01_1694g1"/>
<dbReference type="EMBL" id="LAVV01006497">
    <property type="protein sequence ID" value="KNZ59611.1"/>
    <property type="molecule type" value="Genomic_DNA"/>
</dbReference>
<dbReference type="Proteomes" id="UP000037035">
    <property type="component" value="Unassembled WGS sequence"/>
</dbReference>
<organism evidence="1 2">
    <name type="scientific">Puccinia sorghi</name>
    <dbReference type="NCBI Taxonomy" id="27349"/>
    <lineage>
        <taxon>Eukaryota</taxon>
        <taxon>Fungi</taxon>
        <taxon>Dikarya</taxon>
        <taxon>Basidiomycota</taxon>
        <taxon>Pucciniomycotina</taxon>
        <taxon>Pucciniomycetes</taxon>
        <taxon>Pucciniales</taxon>
        <taxon>Pucciniaceae</taxon>
        <taxon>Puccinia</taxon>
    </lineage>
</organism>
<protein>
    <submittedName>
        <fullName evidence="1">Uncharacterized protein</fullName>
    </submittedName>
</protein>
<keyword evidence="2" id="KW-1185">Reference proteome</keyword>
<evidence type="ECO:0000313" key="2">
    <source>
        <dbReference type="Proteomes" id="UP000037035"/>
    </source>
</evidence>
<proteinExistence type="predicted"/>
<gene>
    <name evidence="1" type="ORF">VP01_1694g1</name>
</gene>
<comment type="caution">
    <text evidence="1">The sequence shown here is derived from an EMBL/GenBank/DDBJ whole genome shotgun (WGS) entry which is preliminary data.</text>
</comment>
<accession>A0A0L6VFP0</accession>